<dbReference type="RefSeq" id="WP_380062598.1">
    <property type="nucleotide sequence ID" value="NZ_JBHSEI010000010.1"/>
</dbReference>
<feature type="transmembrane region" description="Helical" evidence="1">
    <location>
        <begin position="33"/>
        <end position="52"/>
    </location>
</feature>
<accession>A0ABV9IBA8</accession>
<keyword evidence="1" id="KW-0472">Membrane</keyword>
<evidence type="ECO:0000256" key="1">
    <source>
        <dbReference type="SAM" id="Phobius"/>
    </source>
</evidence>
<gene>
    <name evidence="2" type="ORF">ACFO0D_14855</name>
</gene>
<evidence type="ECO:0000313" key="2">
    <source>
        <dbReference type="EMBL" id="MFC4639614.1"/>
    </source>
</evidence>
<comment type="caution">
    <text evidence="2">The sequence shown here is derived from an EMBL/GenBank/DDBJ whole genome shotgun (WGS) entry which is preliminary data.</text>
</comment>
<keyword evidence="3" id="KW-1185">Reference proteome</keyword>
<reference evidence="3" key="1">
    <citation type="journal article" date="2019" name="Int. J. Syst. Evol. Microbiol.">
        <title>The Global Catalogue of Microorganisms (GCM) 10K type strain sequencing project: providing services to taxonomists for standard genome sequencing and annotation.</title>
        <authorList>
            <consortium name="The Broad Institute Genomics Platform"/>
            <consortium name="The Broad Institute Genome Sequencing Center for Infectious Disease"/>
            <person name="Wu L."/>
            <person name="Ma J."/>
        </authorList>
    </citation>
    <scope>NUCLEOTIDE SEQUENCE [LARGE SCALE GENOMIC DNA]</scope>
    <source>
        <strain evidence="3">CCUG 55995</strain>
    </source>
</reference>
<proteinExistence type="predicted"/>
<keyword evidence="1" id="KW-1133">Transmembrane helix</keyword>
<keyword evidence="1" id="KW-0812">Transmembrane</keyword>
<organism evidence="2 3">
    <name type="scientific">Deinococcus hohokamensis</name>
    <dbReference type="NCBI Taxonomy" id="309883"/>
    <lineage>
        <taxon>Bacteria</taxon>
        <taxon>Thermotogati</taxon>
        <taxon>Deinococcota</taxon>
        <taxon>Deinococci</taxon>
        <taxon>Deinococcales</taxon>
        <taxon>Deinococcaceae</taxon>
        <taxon>Deinococcus</taxon>
    </lineage>
</organism>
<name>A0ABV9IBA8_9DEIO</name>
<dbReference type="EMBL" id="JBHSEI010000010">
    <property type="protein sequence ID" value="MFC4639614.1"/>
    <property type="molecule type" value="Genomic_DNA"/>
</dbReference>
<dbReference type="Proteomes" id="UP001595952">
    <property type="component" value="Unassembled WGS sequence"/>
</dbReference>
<sequence length="62" mass="6664">MLQPGETAVYGVILWLGQAAKVLSPDPFRPATALWGAAFLIVLGALLPGLLWRARRPAQPAR</sequence>
<protein>
    <submittedName>
        <fullName evidence="2">Uncharacterized protein</fullName>
    </submittedName>
</protein>
<evidence type="ECO:0000313" key="3">
    <source>
        <dbReference type="Proteomes" id="UP001595952"/>
    </source>
</evidence>